<accession>A0A9J6D068</accession>
<feature type="compositionally biased region" description="Basic residues" evidence="1">
    <location>
        <begin position="1"/>
        <end position="11"/>
    </location>
</feature>
<dbReference type="AlphaFoldDB" id="A0A9J6D068"/>
<reference evidence="2" key="1">
    <citation type="journal article" date="2020" name="Cell">
        <title>Large-Scale Comparative Analyses of Tick Genomes Elucidate Their Genetic Diversity and Vector Capacities.</title>
        <authorList>
            <consortium name="Tick Genome and Microbiome Consortium (TIGMIC)"/>
            <person name="Jia N."/>
            <person name="Wang J."/>
            <person name="Shi W."/>
            <person name="Du L."/>
            <person name="Sun Y."/>
            <person name="Zhan W."/>
            <person name="Jiang J.F."/>
            <person name="Wang Q."/>
            <person name="Zhang B."/>
            <person name="Ji P."/>
            <person name="Bell-Sakyi L."/>
            <person name="Cui X.M."/>
            <person name="Yuan T.T."/>
            <person name="Jiang B.G."/>
            <person name="Yang W.F."/>
            <person name="Lam T.T."/>
            <person name="Chang Q.C."/>
            <person name="Ding S.J."/>
            <person name="Wang X.J."/>
            <person name="Zhu J.G."/>
            <person name="Ruan X.D."/>
            <person name="Zhao L."/>
            <person name="Wei J.T."/>
            <person name="Ye R.Z."/>
            <person name="Que T.C."/>
            <person name="Du C.H."/>
            <person name="Zhou Y.H."/>
            <person name="Cheng J.X."/>
            <person name="Dai P.F."/>
            <person name="Guo W.B."/>
            <person name="Han X.H."/>
            <person name="Huang E.J."/>
            <person name="Li L.F."/>
            <person name="Wei W."/>
            <person name="Gao Y.C."/>
            <person name="Liu J.Z."/>
            <person name="Shao H.Z."/>
            <person name="Wang X."/>
            <person name="Wang C.C."/>
            <person name="Yang T.C."/>
            <person name="Huo Q.B."/>
            <person name="Li W."/>
            <person name="Chen H.Y."/>
            <person name="Chen S.E."/>
            <person name="Zhou L.G."/>
            <person name="Ni X.B."/>
            <person name="Tian J.H."/>
            <person name="Sheng Y."/>
            <person name="Liu T."/>
            <person name="Pan Y.S."/>
            <person name="Xia L.Y."/>
            <person name="Li J."/>
            <person name="Zhao F."/>
            <person name="Cao W.C."/>
        </authorList>
    </citation>
    <scope>NUCLEOTIDE SEQUENCE</scope>
    <source>
        <strain evidence="2">Rmic-2018</strain>
    </source>
</reference>
<evidence type="ECO:0000256" key="1">
    <source>
        <dbReference type="SAM" id="MobiDB-lite"/>
    </source>
</evidence>
<keyword evidence="3" id="KW-1185">Reference proteome</keyword>
<organism evidence="2 3">
    <name type="scientific">Rhipicephalus microplus</name>
    <name type="common">Cattle tick</name>
    <name type="synonym">Boophilus microplus</name>
    <dbReference type="NCBI Taxonomy" id="6941"/>
    <lineage>
        <taxon>Eukaryota</taxon>
        <taxon>Metazoa</taxon>
        <taxon>Ecdysozoa</taxon>
        <taxon>Arthropoda</taxon>
        <taxon>Chelicerata</taxon>
        <taxon>Arachnida</taxon>
        <taxon>Acari</taxon>
        <taxon>Parasitiformes</taxon>
        <taxon>Ixodida</taxon>
        <taxon>Ixodoidea</taxon>
        <taxon>Ixodidae</taxon>
        <taxon>Rhipicephalinae</taxon>
        <taxon>Rhipicephalus</taxon>
        <taxon>Boophilus</taxon>
    </lineage>
</organism>
<feature type="compositionally biased region" description="Polar residues" evidence="1">
    <location>
        <begin position="202"/>
        <end position="211"/>
    </location>
</feature>
<feature type="region of interest" description="Disordered" evidence="1">
    <location>
        <begin position="1"/>
        <end position="138"/>
    </location>
</feature>
<feature type="region of interest" description="Disordered" evidence="1">
    <location>
        <begin position="194"/>
        <end position="220"/>
    </location>
</feature>
<sequence length="220" mass="24750">MKGRRGPRRGAHGASSGGIPPATRLESAAAGITFHTSASRGCTRRQPRGPVRRRSSLQPRSVQRFRAHQRLRSRTKGSRAKLFRRHQEKPRCKKAERRSQDPSRPLSPLLKSRRSAPTHPCKHRNVSRCKKRRKRLAPQLLTRQRNPLSLSPRWREGASHPSCEWAREVTSRHCAMLPTGLKKLGAFSHLLSTTTTTTSSSQAWRQPSTDSGGREGKVNV</sequence>
<protein>
    <submittedName>
        <fullName evidence="2">Uncharacterized protein</fullName>
    </submittedName>
</protein>
<evidence type="ECO:0000313" key="2">
    <source>
        <dbReference type="EMBL" id="KAH7964251.1"/>
    </source>
</evidence>
<gene>
    <name evidence="2" type="ORF">HPB51_027509</name>
</gene>
<feature type="compositionally biased region" description="Basic residues" evidence="1">
    <location>
        <begin position="42"/>
        <end position="55"/>
    </location>
</feature>
<feature type="compositionally biased region" description="Basic residues" evidence="1">
    <location>
        <begin position="63"/>
        <end position="96"/>
    </location>
</feature>
<proteinExistence type="predicted"/>
<dbReference type="EMBL" id="JABSTU010004093">
    <property type="protein sequence ID" value="KAH7964251.1"/>
    <property type="molecule type" value="Genomic_DNA"/>
</dbReference>
<reference evidence="2" key="2">
    <citation type="submission" date="2021-09" db="EMBL/GenBank/DDBJ databases">
        <authorList>
            <person name="Jia N."/>
            <person name="Wang J."/>
            <person name="Shi W."/>
            <person name="Du L."/>
            <person name="Sun Y."/>
            <person name="Zhan W."/>
            <person name="Jiang J."/>
            <person name="Wang Q."/>
            <person name="Zhang B."/>
            <person name="Ji P."/>
            <person name="Sakyi L.B."/>
            <person name="Cui X."/>
            <person name="Yuan T."/>
            <person name="Jiang B."/>
            <person name="Yang W."/>
            <person name="Lam T.T.-Y."/>
            <person name="Chang Q."/>
            <person name="Ding S."/>
            <person name="Wang X."/>
            <person name="Zhu J."/>
            <person name="Ruan X."/>
            <person name="Zhao L."/>
            <person name="Wei J."/>
            <person name="Que T."/>
            <person name="Du C."/>
            <person name="Cheng J."/>
            <person name="Dai P."/>
            <person name="Han X."/>
            <person name="Huang E."/>
            <person name="Gao Y."/>
            <person name="Liu J."/>
            <person name="Shao H."/>
            <person name="Ye R."/>
            <person name="Li L."/>
            <person name="Wei W."/>
            <person name="Wang X."/>
            <person name="Wang C."/>
            <person name="Huo Q."/>
            <person name="Li W."/>
            <person name="Guo W."/>
            <person name="Chen H."/>
            <person name="Chen S."/>
            <person name="Zhou L."/>
            <person name="Zhou L."/>
            <person name="Ni X."/>
            <person name="Tian J."/>
            <person name="Zhou Y."/>
            <person name="Sheng Y."/>
            <person name="Liu T."/>
            <person name="Pan Y."/>
            <person name="Xia L."/>
            <person name="Li J."/>
            <person name="Zhao F."/>
            <person name="Cao W."/>
        </authorList>
    </citation>
    <scope>NUCLEOTIDE SEQUENCE</scope>
    <source>
        <strain evidence="2">Rmic-2018</strain>
        <tissue evidence="2">Larvae</tissue>
    </source>
</reference>
<evidence type="ECO:0000313" key="3">
    <source>
        <dbReference type="Proteomes" id="UP000821866"/>
    </source>
</evidence>
<name>A0A9J6D068_RHIMP</name>
<dbReference type="Proteomes" id="UP000821866">
    <property type="component" value="Unassembled WGS sequence"/>
</dbReference>
<feature type="compositionally biased region" description="Basic residues" evidence="1">
    <location>
        <begin position="111"/>
        <end position="136"/>
    </location>
</feature>
<comment type="caution">
    <text evidence="2">The sequence shown here is derived from an EMBL/GenBank/DDBJ whole genome shotgun (WGS) entry which is preliminary data.</text>
</comment>